<dbReference type="EMBL" id="JAGTJR010000079">
    <property type="protein sequence ID" value="KAH7014697.1"/>
    <property type="molecule type" value="Genomic_DNA"/>
</dbReference>
<accession>A0ABQ8FR41</accession>
<organism evidence="2 3">
    <name type="scientific">Macrophomina phaseolina</name>
    <dbReference type="NCBI Taxonomy" id="35725"/>
    <lineage>
        <taxon>Eukaryota</taxon>
        <taxon>Fungi</taxon>
        <taxon>Dikarya</taxon>
        <taxon>Ascomycota</taxon>
        <taxon>Pezizomycotina</taxon>
        <taxon>Dothideomycetes</taxon>
        <taxon>Dothideomycetes incertae sedis</taxon>
        <taxon>Botryosphaeriales</taxon>
        <taxon>Botryosphaeriaceae</taxon>
        <taxon>Macrophomina</taxon>
    </lineage>
</organism>
<keyword evidence="1" id="KW-0732">Signal</keyword>
<comment type="caution">
    <text evidence="2">The sequence shown here is derived from an EMBL/GenBank/DDBJ whole genome shotgun (WGS) entry which is preliminary data.</text>
</comment>
<dbReference type="Proteomes" id="UP000774617">
    <property type="component" value="Unassembled WGS sequence"/>
</dbReference>
<protein>
    <submittedName>
        <fullName evidence="2">Uncharacterized protein</fullName>
    </submittedName>
</protein>
<evidence type="ECO:0000313" key="3">
    <source>
        <dbReference type="Proteomes" id="UP000774617"/>
    </source>
</evidence>
<evidence type="ECO:0000256" key="1">
    <source>
        <dbReference type="SAM" id="SignalP"/>
    </source>
</evidence>
<proteinExistence type="predicted"/>
<name>A0ABQ8FR41_9PEZI</name>
<feature type="signal peptide" evidence="1">
    <location>
        <begin position="1"/>
        <end position="19"/>
    </location>
</feature>
<evidence type="ECO:0000313" key="2">
    <source>
        <dbReference type="EMBL" id="KAH7014697.1"/>
    </source>
</evidence>
<keyword evidence="3" id="KW-1185">Reference proteome</keyword>
<sequence>MIASAALVILSGLLAQSYAAPASFTNETDVIEVQLNISDFLEGALEVDGGYLGDLIPIPELSNLTLVDNNGDLIYDIPEEGLEISEELYEALTGQKPKPLNKRDCPNPCACGTHRTYSLADSNWNKFYGNLRSMSSPLCGPGTIAKTYTASYSWQVSGSIDPSFKLDAGFLEKLGVKVGFAYTWGNAVATGYTATCSELHPCVATFKPWIGVVKGRGRWTELSNAGNKLCRSGYGGNLEVKLPIVRDCPSGSKECGADGVWDKCYFVGNFAKASCSNLGPTPASGSLCPASLYPS</sequence>
<gene>
    <name evidence="2" type="ORF">B0J12DRAFT_746979</name>
</gene>
<reference evidence="2 3" key="1">
    <citation type="journal article" date="2021" name="Nat. Commun.">
        <title>Genetic determinants of endophytism in the Arabidopsis root mycobiome.</title>
        <authorList>
            <person name="Mesny F."/>
            <person name="Miyauchi S."/>
            <person name="Thiergart T."/>
            <person name="Pickel B."/>
            <person name="Atanasova L."/>
            <person name="Karlsson M."/>
            <person name="Huettel B."/>
            <person name="Barry K.W."/>
            <person name="Haridas S."/>
            <person name="Chen C."/>
            <person name="Bauer D."/>
            <person name="Andreopoulos W."/>
            <person name="Pangilinan J."/>
            <person name="LaButti K."/>
            <person name="Riley R."/>
            <person name="Lipzen A."/>
            <person name="Clum A."/>
            <person name="Drula E."/>
            <person name="Henrissat B."/>
            <person name="Kohler A."/>
            <person name="Grigoriev I.V."/>
            <person name="Martin F.M."/>
            <person name="Hacquard S."/>
        </authorList>
    </citation>
    <scope>NUCLEOTIDE SEQUENCE [LARGE SCALE GENOMIC DNA]</scope>
    <source>
        <strain evidence="2 3">MPI-SDFR-AT-0080</strain>
    </source>
</reference>
<feature type="chain" id="PRO_5046739222" evidence="1">
    <location>
        <begin position="20"/>
        <end position="295"/>
    </location>
</feature>